<dbReference type="SUPFAM" id="SSF47384">
    <property type="entry name" value="Homodimeric domain of signal transducing histidine kinase"/>
    <property type="match status" value="1"/>
</dbReference>
<dbReference type="CDD" id="cd00082">
    <property type="entry name" value="HisKA"/>
    <property type="match status" value="1"/>
</dbReference>
<dbReference type="GO" id="GO:0000155">
    <property type="term" value="F:phosphorelay sensor kinase activity"/>
    <property type="evidence" value="ECO:0007669"/>
    <property type="project" value="InterPro"/>
</dbReference>
<dbReference type="InterPro" id="IPR001789">
    <property type="entry name" value="Sig_transdc_resp-reg_receiver"/>
</dbReference>
<dbReference type="OrthoDB" id="8127at2157"/>
<comment type="caution">
    <text evidence="6">Lacks conserved residue(s) required for the propagation of feature annotation.</text>
</comment>
<evidence type="ECO:0000256" key="7">
    <source>
        <dbReference type="SAM" id="MobiDB-lite"/>
    </source>
</evidence>
<dbReference type="Pfam" id="PF02518">
    <property type="entry name" value="HATPase_c"/>
    <property type="match status" value="1"/>
</dbReference>
<evidence type="ECO:0000256" key="1">
    <source>
        <dbReference type="ARBA" id="ARBA00000085"/>
    </source>
</evidence>
<dbReference type="Pfam" id="PF00072">
    <property type="entry name" value="Response_reg"/>
    <property type="match status" value="1"/>
</dbReference>
<evidence type="ECO:0000259" key="8">
    <source>
        <dbReference type="PROSITE" id="PS50109"/>
    </source>
</evidence>
<dbReference type="SUPFAM" id="SSF55785">
    <property type="entry name" value="PYP-like sensor domain (PAS domain)"/>
    <property type="match status" value="1"/>
</dbReference>
<dbReference type="InterPro" id="IPR005467">
    <property type="entry name" value="His_kinase_dom"/>
</dbReference>
<organism evidence="10 11">
    <name type="scientific">Halalkalicoccus paucihalophilus</name>
    <dbReference type="NCBI Taxonomy" id="1008153"/>
    <lineage>
        <taxon>Archaea</taxon>
        <taxon>Methanobacteriati</taxon>
        <taxon>Methanobacteriota</taxon>
        <taxon>Stenosarchaea group</taxon>
        <taxon>Halobacteria</taxon>
        <taxon>Halobacteriales</taxon>
        <taxon>Halococcaceae</taxon>
        <taxon>Halalkalicoccus</taxon>
    </lineage>
</organism>
<evidence type="ECO:0000256" key="6">
    <source>
        <dbReference type="PROSITE-ProRule" id="PRU00169"/>
    </source>
</evidence>
<dbReference type="PANTHER" id="PTHR43711:SF1">
    <property type="entry name" value="HISTIDINE KINASE 1"/>
    <property type="match status" value="1"/>
</dbReference>
<dbReference type="AlphaFoldDB" id="A0A151ABR2"/>
<feature type="domain" description="Histidine kinase" evidence="8">
    <location>
        <begin position="484"/>
        <end position="697"/>
    </location>
</feature>
<dbReference type="Pfam" id="PF13185">
    <property type="entry name" value="GAF_2"/>
    <property type="match status" value="1"/>
</dbReference>
<dbReference type="PROSITE" id="PS50110">
    <property type="entry name" value="RESPONSE_REGULATORY"/>
    <property type="match status" value="1"/>
</dbReference>
<evidence type="ECO:0000313" key="10">
    <source>
        <dbReference type="EMBL" id="KYH25053.1"/>
    </source>
</evidence>
<dbReference type="Gene3D" id="3.30.450.20">
    <property type="entry name" value="PAS domain"/>
    <property type="match status" value="1"/>
</dbReference>
<protein>
    <recommendedName>
        <fullName evidence="2">histidine kinase</fullName>
        <ecNumber evidence="2">2.7.13.3</ecNumber>
    </recommendedName>
</protein>
<dbReference type="SMART" id="SM00448">
    <property type="entry name" value="REC"/>
    <property type="match status" value="1"/>
</dbReference>
<dbReference type="InterPro" id="IPR035965">
    <property type="entry name" value="PAS-like_dom_sf"/>
</dbReference>
<reference evidence="10 11" key="1">
    <citation type="submission" date="2016-02" db="EMBL/GenBank/DDBJ databases">
        <title>Genome sequence of Halalkalicoccus paucihalophilus DSM 24557.</title>
        <authorList>
            <person name="Poehlein A."/>
            <person name="Daniel R."/>
        </authorList>
    </citation>
    <scope>NUCLEOTIDE SEQUENCE [LARGE SCALE GENOMIC DNA]</scope>
    <source>
        <strain evidence="10 11">DSM 24557</strain>
    </source>
</reference>
<dbReference type="SUPFAM" id="SSF55781">
    <property type="entry name" value="GAF domain-like"/>
    <property type="match status" value="1"/>
</dbReference>
<name>A0A151ABR2_9EURY</name>
<feature type="domain" description="Response regulatory" evidence="9">
    <location>
        <begin position="14"/>
        <end position="130"/>
    </location>
</feature>
<dbReference type="PATRIC" id="fig|1008153.3.peg.2948"/>
<dbReference type="InterPro" id="IPR003661">
    <property type="entry name" value="HisK_dim/P_dom"/>
</dbReference>
<feature type="region of interest" description="Disordered" evidence="7">
    <location>
        <begin position="592"/>
        <end position="621"/>
    </location>
</feature>
<keyword evidence="5" id="KW-0902">Two-component regulatory system</keyword>
<comment type="catalytic activity">
    <reaction evidence="1">
        <text>ATP + protein L-histidine = ADP + protein N-phospho-L-histidine.</text>
        <dbReference type="EC" id="2.7.13.3"/>
    </reaction>
</comment>
<accession>A0A151ABR2</accession>
<evidence type="ECO:0000256" key="2">
    <source>
        <dbReference type="ARBA" id="ARBA00012438"/>
    </source>
</evidence>
<dbReference type="SMART" id="SM00065">
    <property type="entry name" value="GAF"/>
    <property type="match status" value="1"/>
</dbReference>
<dbReference type="CDD" id="cd00075">
    <property type="entry name" value="HATPase"/>
    <property type="match status" value="1"/>
</dbReference>
<feature type="region of interest" description="Disordered" evidence="7">
    <location>
        <begin position="133"/>
        <end position="168"/>
    </location>
</feature>
<dbReference type="InterPro" id="IPR036890">
    <property type="entry name" value="HATPase_C_sf"/>
</dbReference>
<gene>
    <name evidence="10" type="primary">bat_8</name>
    <name evidence="10" type="ORF">HAPAU_28740</name>
</gene>
<evidence type="ECO:0000313" key="11">
    <source>
        <dbReference type="Proteomes" id="UP000075321"/>
    </source>
</evidence>
<dbReference type="SMART" id="SM00387">
    <property type="entry name" value="HATPase_c"/>
    <property type="match status" value="1"/>
</dbReference>
<comment type="caution">
    <text evidence="10">The sequence shown here is derived from an EMBL/GenBank/DDBJ whole genome shotgun (WGS) entry which is preliminary data.</text>
</comment>
<keyword evidence="3" id="KW-0808">Transferase</keyword>
<keyword evidence="4" id="KW-0418">Kinase</keyword>
<dbReference type="Gene3D" id="3.30.450.40">
    <property type="match status" value="1"/>
</dbReference>
<dbReference type="Gene3D" id="1.10.287.130">
    <property type="match status" value="1"/>
</dbReference>
<dbReference type="Gene3D" id="3.40.50.2300">
    <property type="match status" value="1"/>
</dbReference>
<dbReference type="CDD" id="cd00156">
    <property type="entry name" value="REC"/>
    <property type="match status" value="1"/>
</dbReference>
<dbReference type="SUPFAM" id="SSF55874">
    <property type="entry name" value="ATPase domain of HSP90 chaperone/DNA topoisomerase II/histidine kinase"/>
    <property type="match status" value="1"/>
</dbReference>
<dbReference type="SUPFAM" id="SSF52172">
    <property type="entry name" value="CheY-like"/>
    <property type="match status" value="1"/>
</dbReference>
<dbReference type="InterPro" id="IPR011006">
    <property type="entry name" value="CheY-like_superfamily"/>
</dbReference>
<feature type="compositionally biased region" description="Basic and acidic residues" evidence="7">
    <location>
        <begin position="601"/>
        <end position="616"/>
    </location>
</feature>
<dbReference type="InterPro" id="IPR029016">
    <property type="entry name" value="GAF-like_dom_sf"/>
</dbReference>
<dbReference type="RefSeq" id="WP_066383823.1">
    <property type="nucleotide sequence ID" value="NZ_LTAZ01000008.1"/>
</dbReference>
<proteinExistence type="predicted"/>
<dbReference type="EMBL" id="LTAZ01000008">
    <property type="protein sequence ID" value="KYH25053.1"/>
    <property type="molecule type" value="Genomic_DNA"/>
</dbReference>
<sequence>MSDTDPPSPPDELRILYVDDDTEFAETVADGLEREDDRFTVTTASTAADGFDRLSTDAIDCIVSEYDLPRMDGIEFLEAVRDTSGRLPFVLLTEAGSEGVASDAIGAGVTDYIPKHRGADRFRMVAERVSRAVERSREHREHRDRRRSAVETARTDSGRPGVDGRSDFRIRNATDTDREREFQRTSALLSTLFATLPVGVLAEDGHRNVMAINHRLIDLFGIPHEPAEIVGRDCQRMAEAASESMADPAGFLDRIDELIAEGESVRREELSLADGRTFERSYRPIDCPSGDGHLWVYHDSTERTTYEHRLEVLNETTRELMAVDSFEAIAEIGVTAARDILGLDANAIHLYDDARSGLVPITATDALSDLVGEPPTFTGEGSIAWRVYDRAETLALDDVREDPDVYNPETAVTSELYLPIGEYGLLIAGSPTSETFDGRDVALGEILAANVAAALEQVEQTDRLRARERELERQNDRLEEFTSVVSHDLQNPLSVAAGHLDLAMEEVSNERLEAVARAHDRMQALITDLLAVAREGEAPTDVTVVSLAAIAEQCWQNVETGEAALVVETDRTVRADQRRLRQLFENLFRNSVEHGSTGNRPEADDGIEHGSARRDAPATGAGTVTVTVGELEDGFYVKDDGPGIPFDERDHVFEFGYSNSREGTGFGLSIVKQVVEAHDWSIRVTDGTEGGARFEITGVALAD</sequence>
<dbReference type="PANTHER" id="PTHR43711">
    <property type="entry name" value="TWO-COMPONENT HISTIDINE KINASE"/>
    <property type="match status" value="1"/>
</dbReference>
<dbReference type="InterPro" id="IPR003594">
    <property type="entry name" value="HATPase_dom"/>
</dbReference>
<evidence type="ECO:0000256" key="5">
    <source>
        <dbReference type="ARBA" id="ARBA00023012"/>
    </source>
</evidence>
<dbReference type="EC" id="2.7.13.3" evidence="2"/>
<dbReference type="InterPro" id="IPR036097">
    <property type="entry name" value="HisK_dim/P_sf"/>
</dbReference>
<keyword evidence="11" id="KW-1185">Reference proteome</keyword>
<evidence type="ECO:0000256" key="3">
    <source>
        <dbReference type="ARBA" id="ARBA00022679"/>
    </source>
</evidence>
<evidence type="ECO:0000256" key="4">
    <source>
        <dbReference type="ARBA" id="ARBA00022777"/>
    </source>
</evidence>
<evidence type="ECO:0000259" key="9">
    <source>
        <dbReference type="PROSITE" id="PS50110"/>
    </source>
</evidence>
<dbReference type="Gene3D" id="3.30.565.10">
    <property type="entry name" value="Histidine kinase-like ATPase, C-terminal domain"/>
    <property type="match status" value="1"/>
</dbReference>
<dbReference type="Pfam" id="PF00512">
    <property type="entry name" value="HisKA"/>
    <property type="match status" value="1"/>
</dbReference>
<dbReference type="InterPro" id="IPR050736">
    <property type="entry name" value="Sensor_HK_Regulatory"/>
</dbReference>
<dbReference type="InterPro" id="IPR003018">
    <property type="entry name" value="GAF"/>
</dbReference>
<dbReference type="Proteomes" id="UP000075321">
    <property type="component" value="Unassembled WGS sequence"/>
</dbReference>
<dbReference type="PROSITE" id="PS50109">
    <property type="entry name" value="HIS_KIN"/>
    <property type="match status" value="1"/>
</dbReference>
<dbReference type="SMART" id="SM00388">
    <property type="entry name" value="HisKA"/>
    <property type="match status" value="1"/>
</dbReference>